<gene>
    <name evidence="1" type="ORF">PSON_ATCC_30995.1.T0500251</name>
</gene>
<organism evidence="1 2">
    <name type="scientific">Paramecium sonneborni</name>
    <dbReference type="NCBI Taxonomy" id="65129"/>
    <lineage>
        <taxon>Eukaryota</taxon>
        <taxon>Sar</taxon>
        <taxon>Alveolata</taxon>
        <taxon>Ciliophora</taxon>
        <taxon>Intramacronucleata</taxon>
        <taxon>Oligohymenophorea</taxon>
        <taxon>Peniculida</taxon>
        <taxon>Parameciidae</taxon>
        <taxon>Paramecium</taxon>
    </lineage>
</organism>
<evidence type="ECO:0000313" key="2">
    <source>
        <dbReference type="Proteomes" id="UP000692954"/>
    </source>
</evidence>
<dbReference type="EMBL" id="CAJJDN010000050">
    <property type="protein sequence ID" value="CAD8086909.1"/>
    <property type="molecule type" value="Genomic_DNA"/>
</dbReference>
<protein>
    <submittedName>
        <fullName evidence="1">Uncharacterized protein</fullName>
    </submittedName>
</protein>
<keyword evidence="2" id="KW-1185">Reference proteome</keyword>
<evidence type="ECO:0000313" key="1">
    <source>
        <dbReference type="EMBL" id="CAD8086909.1"/>
    </source>
</evidence>
<dbReference type="Proteomes" id="UP000692954">
    <property type="component" value="Unassembled WGS sequence"/>
</dbReference>
<dbReference type="AlphaFoldDB" id="A0A8S1N742"/>
<reference evidence="1" key="1">
    <citation type="submission" date="2021-01" db="EMBL/GenBank/DDBJ databases">
        <authorList>
            <consortium name="Genoscope - CEA"/>
            <person name="William W."/>
        </authorList>
    </citation>
    <scope>NUCLEOTIDE SEQUENCE</scope>
</reference>
<accession>A0A8S1N742</accession>
<comment type="caution">
    <text evidence="1">The sequence shown here is derived from an EMBL/GenBank/DDBJ whole genome shotgun (WGS) entry which is preliminary data.</text>
</comment>
<name>A0A8S1N742_9CILI</name>
<proteinExistence type="predicted"/>
<sequence length="367" mass="43120">MLVQAELNNLKTIQELKKCLKKLKMKQKIQMNKELLNIIKKVKNGKVMTSREVREFKDDQEKKQKKIQKLKTDLKDRKNITLKNPEPLTEKELKMKREIDQQIDIQGEVEKQIKKTQIKEPRNPQKVQKTSIQEPDLGEFIFAEAELPQYKGEYEEEQRMGFREQVEQEIKEQILMQKKKRPAVRELVNLKKERKVQNIGKSKSLQVSLDILQVQLLEDDMYNAQHSKWTPYTGKLIDNSSDEEDDKDFLEKTTVQLRSNLKKGKENVGSQKTYSKSVQGKKSVYLREAESEKKDIGNQYLTDQKEQLMRIIQNQKGRGQMTSDDDDSDIDLCKAYSTQIWLATDPMKCDVFIMPSKELMDLPHIQL</sequence>